<comment type="caution">
    <text evidence="1">The sequence shown here is derived from an EMBL/GenBank/DDBJ whole genome shotgun (WGS) entry which is preliminary data.</text>
</comment>
<accession>A0AA90TXQ4</accession>
<dbReference type="RefSeq" id="WP_270096267.1">
    <property type="nucleotide sequence ID" value="NZ_JAQFFK010000003.1"/>
</dbReference>
<name>A0AA90TXQ4_9EURY</name>
<protein>
    <submittedName>
        <fullName evidence="1">Uncharacterized protein</fullName>
    </submittedName>
</protein>
<evidence type="ECO:0000313" key="2">
    <source>
        <dbReference type="Proteomes" id="UP001185015"/>
    </source>
</evidence>
<dbReference type="AlphaFoldDB" id="A0AA90TXQ4"/>
<dbReference type="EMBL" id="JAVDQI010000001">
    <property type="protein sequence ID" value="MDR6221927.1"/>
    <property type="molecule type" value="Genomic_DNA"/>
</dbReference>
<evidence type="ECO:0000313" key="1">
    <source>
        <dbReference type="EMBL" id="MDR6221927.1"/>
    </source>
</evidence>
<dbReference type="Proteomes" id="UP001185015">
    <property type="component" value="Unassembled WGS sequence"/>
</dbReference>
<proteinExistence type="predicted"/>
<reference evidence="1 2" key="1">
    <citation type="submission" date="2023-07" db="EMBL/GenBank/DDBJ databases">
        <title>Genomic Encyclopedia of Type Strains, Phase IV (KMG-IV): sequencing the most valuable type-strain genomes for metagenomic binning, comparative biology and taxonomic classification.</title>
        <authorList>
            <person name="Goeker M."/>
        </authorList>
    </citation>
    <scope>NUCLEOTIDE SEQUENCE [LARGE SCALE GENOMIC DNA]</scope>
    <source>
        <strain evidence="1 2">DSM 17273</strain>
    </source>
</reference>
<sequence>MTTEAQEHYINALISEYASVEDDKIFYNDFMEKLGEASLDTLSTKEASALIQGLIGIKVPLEMQCGKIMMVEKDEIMRGQTMGRLDECMHNCEIDFNECEYLKNQE</sequence>
<keyword evidence="2" id="KW-1185">Reference proteome</keyword>
<organism evidence="1 2">
    <name type="scientific">Methanococcoides alaskense</name>
    <dbReference type="NCBI Taxonomy" id="325778"/>
    <lineage>
        <taxon>Archaea</taxon>
        <taxon>Methanobacteriati</taxon>
        <taxon>Methanobacteriota</taxon>
        <taxon>Stenosarchaea group</taxon>
        <taxon>Methanomicrobia</taxon>
        <taxon>Methanosarcinales</taxon>
        <taxon>Methanosarcinaceae</taxon>
        <taxon>Methanococcoides</taxon>
    </lineage>
</organism>
<gene>
    <name evidence="1" type="ORF">J2750_000359</name>
</gene>